<comment type="caution">
    <text evidence="2">The sequence shown here is derived from an EMBL/GenBank/DDBJ whole genome shotgun (WGS) entry which is preliminary data.</text>
</comment>
<gene>
    <name evidence="2" type="ORF">JEQ12_004099</name>
</gene>
<feature type="region of interest" description="Disordered" evidence="1">
    <location>
        <begin position="1"/>
        <end position="28"/>
    </location>
</feature>
<feature type="compositionally biased region" description="Polar residues" evidence="1">
    <location>
        <begin position="7"/>
        <end position="16"/>
    </location>
</feature>
<dbReference type="PANTHER" id="PTHR22245:SF3">
    <property type="entry name" value="COILED-COIL DOMAIN-CONTAINING PROTEIN 144A-RELATED"/>
    <property type="match status" value="1"/>
</dbReference>
<name>A0A836A372_SHEEP</name>
<sequence>MEPELENGNSSPPDSHSASEVHVNEELEKGMQRFKNEIDVLQVELLALEKEKIQLPKEVKEQINYVNDLDDSTLI</sequence>
<dbReference type="EMBL" id="JAEMGP010000013">
    <property type="protein sequence ID" value="KAG5201336.1"/>
    <property type="molecule type" value="Genomic_DNA"/>
</dbReference>
<evidence type="ECO:0000256" key="1">
    <source>
        <dbReference type="SAM" id="MobiDB-lite"/>
    </source>
</evidence>
<accession>A0A836A372</accession>
<proteinExistence type="predicted"/>
<evidence type="ECO:0000313" key="3">
    <source>
        <dbReference type="Proteomes" id="UP000664991"/>
    </source>
</evidence>
<protein>
    <submittedName>
        <fullName evidence="2">Uncharacterized protein</fullName>
    </submittedName>
</protein>
<dbReference type="InterPro" id="IPR040118">
    <property type="entry name" value="C144A/B/C"/>
</dbReference>
<dbReference type="PANTHER" id="PTHR22245">
    <property type="entry name" value="COILED-COIL DOMAIN-CONTAINING PROTEIN 144A-RELATED"/>
    <property type="match status" value="1"/>
</dbReference>
<reference evidence="2 3" key="1">
    <citation type="submission" date="2020-12" db="EMBL/GenBank/DDBJ databases">
        <title>De novo assembly of Tibetan sheep genome.</title>
        <authorList>
            <person name="Li X."/>
        </authorList>
    </citation>
    <scope>NUCLEOTIDE SEQUENCE [LARGE SCALE GENOMIC DNA]</scope>
    <source>
        <tissue evidence="2">Heart</tissue>
    </source>
</reference>
<feature type="compositionally biased region" description="Basic and acidic residues" evidence="1">
    <location>
        <begin position="17"/>
        <end position="28"/>
    </location>
</feature>
<organism evidence="2 3">
    <name type="scientific">Ovis aries</name>
    <name type="common">Sheep</name>
    <dbReference type="NCBI Taxonomy" id="9940"/>
    <lineage>
        <taxon>Eukaryota</taxon>
        <taxon>Metazoa</taxon>
        <taxon>Chordata</taxon>
        <taxon>Craniata</taxon>
        <taxon>Vertebrata</taxon>
        <taxon>Euteleostomi</taxon>
        <taxon>Mammalia</taxon>
        <taxon>Eutheria</taxon>
        <taxon>Laurasiatheria</taxon>
        <taxon>Artiodactyla</taxon>
        <taxon>Ruminantia</taxon>
        <taxon>Pecora</taxon>
        <taxon>Bovidae</taxon>
        <taxon>Caprinae</taxon>
        <taxon>Ovis</taxon>
    </lineage>
</organism>
<evidence type="ECO:0000313" key="2">
    <source>
        <dbReference type="EMBL" id="KAG5201336.1"/>
    </source>
</evidence>
<dbReference type="AlphaFoldDB" id="A0A836A372"/>
<dbReference type="Proteomes" id="UP000664991">
    <property type="component" value="Unassembled WGS sequence"/>
</dbReference>